<feature type="compositionally biased region" description="Polar residues" evidence="1">
    <location>
        <begin position="101"/>
        <end position="111"/>
    </location>
</feature>
<feature type="region of interest" description="Disordered" evidence="1">
    <location>
        <begin position="1"/>
        <end position="66"/>
    </location>
</feature>
<evidence type="ECO:0000256" key="1">
    <source>
        <dbReference type="SAM" id="MobiDB-lite"/>
    </source>
</evidence>
<sequence>MSSQPPLERIASEHSAEEEEEELGMLSSLSSSAALARRAHNNDKEGSSNTSAFVRASSRGVWDTKAKPRATDDEFAIDIAFVPTKGSKERSNCGIFAPLTAGSSGNITTPARRQGVHGSVGLGTSSQALFSVTNKVSLAGRSNSGEDETLNKFKGSDVLDDTDRANDKAEYQEWKVRDAQRRKDILEKGA</sequence>
<dbReference type="VEuPathDB" id="TriTrypDB:Lsey_0111_0080"/>
<comment type="caution">
    <text evidence="2">The sequence shown here is derived from an EMBL/GenBank/DDBJ whole genome shotgun (WGS) entry which is preliminary data.</text>
</comment>
<feature type="region of interest" description="Disordered" evidence="1">
    <location>
        <begin position="139"/>
        <end position="168"/>
    </location>
</feature>
<proteinExistence type="predicted"/>
<feature type="region of interest" description="Disordered" evidence="1">
    <location>
        <begin position="98"/>
        <end position="120"/>
    </location>
</feature>
<dbReference type="Proteomes" id="UP000038009">
    <property type="component" value="Unassembled WGS sequence"/>
</dbReference>
<dbReference type="EMBL" id="LJSK01000111">
    <property type="protein sequence ID" value="KPI86893.1"/>
    <property type="molecule type" value="Genomic_DNA"/>
</dbReference>
<gene>
    <name evidence="2" type="ORF">ABL78_4027</name>
</gene>
<dbReference type="OrthoDB" id="264066at2759"/>
<name>A0A0N1PC86_LEPSE</name>
<organism evidence="2 3">
    <name type="scientific">Leptomonas seymouri</name>
    <dbReference type="NCBI Taxonomy" id="5684"/>
    <lineage>
        <taxon>Eukaryota</taxon>
        <taxon>Discoba</taxon>
        <taxon>Euglenozoa</taxon>
        <taxon>Kinetoplastea</taxon>
        <taxon>Metakinetoplastina</taxon>
        <taxon>Trypanosomatida</taxon>
        <taxon>Trypanosomatidae</taxon>
        <taxon>Leishmaniinae</taxon>
        <taxon>Leptomonas</taxon>
    </lineage>
</organism>
<accession>A0A0N1PC86</accession>
<evidence type="ECO:0000313" key="2">
    <source>
        <dbReference type="EMBL" id="KPI86893.1"/>
    </source>
</evidence>
<dbReference type="AlphaFoldDB" id="A0A0N1PC86"/>
<protein>
    <submittedName>
        <fullName evidence="2">Uncharacterized protein</fullName>
    </submittedName>
</protein>
<keyword evidence="3" id="KW-1185">Reference proteome</keyword>
<reference evidence="2 3" key="1">
    <citation type="journal article" date="2015" name="PLoS Pathog.">
        <title>Leptomonas seymouri: Adaptations to the Dixenous Life Cycle Analyzed by Genome Sequencing, Transcriptome Profiling and Co-infection with Leishmania donovani.</title>
        <authorList>
            <person name="Kraeva N."/>
            <person name="Butenko A."/>
            <person name="Hlavacova J."/>
            <person name="Kostygov A."/>
            <person name="Myskova J."/>
            <person name="Grybchuk D."/>
            <person name="Lestinova T."/>
            <person name="Votypka J."/>
            <person name="Volf P."/>
            <person name="Opperdoes F."/>
            <person name="Flegontov P."/>
            <person name="Lukes J."/>
            <person name="Yurchenko V."/>
        </authorList>
    </citation>
    <scope>NUCLEOTIDE SEQUENCE [LARGE SCALE GENOMIC DNA]</scope>
    <source>
        <strain evidence="2 3">ATCC 30220</strain>
    </source>
</reference>
<feature type="compositionally biased region" description="Low complexity" evidence="1">
    <location>
        <begin position="24"/>
        <end position="36"/>
    </location>
</feature>
<evidence type="ECO:0000313" key="3">
    <source>
        <dbReference type="Proteomes" id="UP000038009"/>
    </source>
</evidence>
<feature type="compositionally biased region" description="Basic and acidic residues" evidence="1">
    <location>
        <begin position="149"/>
        <end position="168"/>
    </location>
</feature>